<protein>
    <submittedName>
        <fullName evidence="12">SusC/RagA family TonB-linked outer membrane protein</fullName>
    </submittedName>
</protein>
<evidence type="ECO:0000256" key="4">
    <source>
        <dbReference type="ARBA" id="ARBA00022692"/>
    </source>
</evidence>
<keyword evidence="3 8" id="KW-1134">Transmembrane beta strand</keyword>
<dbReference type="Proteomes" id="UP001589774">
    <property type="component" value="Unassembled WGS sequence"/>
</dbReference>
<name>A0ABV6HPV1_9SPHI</name>
<dbReference type="InterPro" id="IPR036942">
    <property type="entry name" value="Beta-barrel_TonB_sf"/>
</dbReference>
<evidence type="ECO:0000259" key="10">
    <source>
        <dbReference type="Pfam" id="PF00593"/>
    </source>
</evidence>
<dbReference type="NCBIfam" id="TIGR04056">
    <property type="entry name" value="OMP_RagA_SusC"/>
    <property type="match status" value="1"/>
</dbReference>
<evidence type="ECO:0000256" key="6">
    <source>
        <dbReference type="ARBA" id="ARBA00023136"/>
    </source>
</evidence>
<dbReference type="InterPro" id="IPR039426">
    <property type="entry name" value="TonB-dep_rcpt-like"/>
</dbReference>
<dbReference type="Gene3D" id="2.170.130.10">
    <property type="entry name" value="TonB-dependent receptor, plug domain"/>
    <property type="match status" value="1"/>
</dbReference>
<keyword evidence="5 9" id="KW-0798">TonB box</keyword>
<evidence type="ECO:0000256" key="2">
    <source>
        <dbReference type="ARBA" id="ARBA00022448"/>
    </source>
</evidence>
<keyword evidence="4 8" id="KW-0812">Transmembrane</keyword>
<evidence type="ECO:0000256" key="7">
    <source>
        <dbReference type="ARBA" id="ARBA00023237"/>
    </source>
</evidence>
<feature type="domain" description="TonB-dependent receptor-like beta-barrel" evidence="10">
    <location>
        <begin position="457"/>
        <end position="983"/>
    </location>
</feature>
<dbReference type="InterPro" id="IPR037066">
    <property type="entry name" value="Plug_dom_sf"/>
</dbReference>
<dbReference type="InterPro" id="IPR000531">
    <property type="entry name" value="Beta-barrel_TonB"/>
</dbReference>
<dbReference type="SUPFAM" id="SSF49464">
    <property type="entry name" value="Carboxypeptidase regulatory domain-like"/>
    <property type="match status" value="1"/>
</dbReference>
<keyword evidence="13" id="KW-1185">Reference proteome</keyword>
<evidence type="ECO:0000256" key="9">
    <source>
        <dbReference type="RuleBase" id="RU003357"/>
    </source>
</evidence>
<comment type="similarity">
    <text evidence="8 9">Belongs to the TonB-dependent receptor family.</text>
</comment>
<comment type="subcellular location">
    <subcellularLocation>
        <location evidence="1 8">Cell outer membrane</location>
        <topology evidence="1 8">Multi-pass membrane protein</topology>
    </subcellularLocation>
</comment>
<proteinExistence type="inferred from homology"/>
<evidence type="ECO:0000256" key="1">
    <source>
        <dbReference type="ARBA" id="ARBA00004571"/>
    </source>
</evidence>
<dbReference type="RefSeq" id="WP_130856507.1">
    <property type="nucleotide sequence ID" value="NZ_JBHLWO010000002.1"/>
</dbReference>
<dbReference type="NCBIfam" id="TIGR04057">
    <property type="entry name" value="SusC_RagA_signa"/>
    <property type="match status" value="1"/>
</dbReference>
<comment type="caution">
    <text evidence="12">The sequence shown here is derived from an EMBL/GenBank/DDBJ whole genome shotgun (WGS) entry which is preliminary data.</text>
</comment>
<dbReference type="Gene3D" id="2.60.40.1120">
    <property type="entry name" value="Carboxypeptidase-like, regulatory domain"/>
    <property type="match status" value="1"/>
</dbReference>
<reference evidence="12 13" key="1">
    <citation type="submission" date="2024-09" db="EMBL/GenBank/DDBJ databases">
        <authorList>
            <person name="Sun Q."/>
            <person name="Mori K."/>
        </authorList>
    </citation>
    <scope>NUCLEOTIDE SEQUENCE [LARGE SCALE GENOMIC DNA]</scope>
    <source>
        <strain evidence="12 13">CCM 7765</strain>
    </source>
</reference>
<accession>A0ABV6HPV1</accession>
<gene>
    <name evidence="12" type="ORF">ACFFI0_21490</name>
</gene>
<keyword evidence="2 8" id="KW-0813">Transport</keyword>
<organism evidence="12 13">
    <name type="scientific">Olivibacter oleidegradans</name>
    <dbReference type="NCBI Taxonomy" id="760123"/>
    <lineage>
        <taxon>Bacteria</taxon>
        <taxon>Pseudomonadati</taxon>
        <taxon>Bacteroidota</taxon>
        <taxon>Sphingobacteriia</taxon>
        <taxon>Sphingobacteriales</taxon>
        <taxon>Sphingobacteriaceae</taxon>
        <taxon>Olivibacter</taxon>
    </lineage>
</organism>
<dbReference type="Pfam" id="PF07715">
    <property type="entry name" value="Plug"/>
    <property type="match status" value="1"/>
</dbReference>
<dbReference type="Gene3D" id="2.40.170.20">
    <property type="entry name" value="TonB-dependent receptor, beta-barrel domain"/>
    <property type="match status" value="1"/>
</dbReference>
<dbReference type="Pfam" id="PF13715">
    <property type="entry name" value="CarbopepD_reg_2"/>
    <property type="match status" value="1"/>
</dbReference>
<keyword evidence="6 8" id="KW-0472">Membrane</keyword>
<dbReference type="InterPro" id="IPR023996">
    <property type="entry name" value="TonB-dep_OMP_SusC/RagA"/>
</dbReference>
<evidence type="ECO:0000256" key="5">
    <source>
        <dbReference type="ARBA" id="ARBA00023077"/>
    </source>
</evidence>
<dbReference type="InterPro" id="IPR023997">
    <property type="entry name" value="TonB-dep_OMP_SusC/RagA_CS"/>
</dbReference>
<evidence type="ECO:0000313" key="12">
    <source>
        <dbReference type="EMBL" id="MFC0320913.1"/>
    </source>
</evidence>
<evidence type="ECO:0000256" key="8">
    <source>
        <dbReference type="PROSITE-ProRule" id="PRU01360"/>
    </source>
</evidence>
<dbReference type="InterPro" id="IPR008969">
    <property type="entry name" value="CarboxyPept-like_regulatory"/>
</dbReference>
<evidence type="ECO:0000256" key="3">
    <source>
        <dbReference type="ARBA" id="ARBA00022452"/>
    </source>
</evidence>
<dbReference type="Pfam" id="PF00593">
    <property type="entry name" value="TonB_dep_Rec_b-barrel"/>
    <property type="match status" value="1"/>
</dbReference>
<sequence>MTNQKNRPIKSMALTGSLALLISIGMPGVPSFAEASSRFASKSTTRSFKQQQKTIAGTVTSATDQAPLPGVSVLIKGSSKGVTTDEKGRFQIEASTNDVLVFSYLGYLSAEQPVGNRSIVNVSLREESNNLEEVVVVGYGTQKRSEINSAVANVKAEDFNAGGTRSPMDLIQGKVAGLNITRTQGNNPNSTTSIQLRGINSLKGGTTPLIVIDGIPGGNLDLLQQDDIESFSVLKDGSAAAIYGTRGNAGVILITTKKGKAGEPRYDYSTYIQHESVDKKPEYLSASEFRDLINQGLIAQDLDLGGSTDLYDELVNKDNFSHYHNLAASGGSEKSNYRASLYFNNAQGIAKENGRRQFGGRVNVNQKGLQDRLEMQFNLAANLSKANLLGGGVNDDINSVDYGKTTGSDFEQAIQRNPTAPIRNPDGSFLETQGFNNYNPLSRLENRIFERNQSTISGDARFTYNIIEGLKASAFGSYVRDEYNDRRYRSINDWDQRQNSEYQGMGYAAKANYLTWSQTFESTLDYTTTIADDHSLNATIGYSYQYNTLEKFNVNNNGFTNDAMLDWNLGGGSAINNTLLPRPGMGSFKDDNTLVAFFGRINYSYLGKYSAQFILRREGSSRFGENNKWGNFPAASIGWTISEEEFLKNTTLVNNLKLRVGYGVTGNQDISNYQSLLTLSTGGTYLMDGTYYQTFGPARNANPNLKWERKAEWNFGLDFALLDNRLSGSLDVYNRLTKDLIYDYNAQQPSFVRDKILMNVGSITNKGVELILSGTPVKKDNFTWNIDLAGSLQNNRLKQLSSDVFQANFLEFGGLPSPGNLGNAIRLEEGGKVGNFYGKRFAGFTDDGKWQFYKADGSVATTSEMNNDDLTIIGNGVPKYNLSLNNTLRYKNFDLTVFFRGKFGFDILNTKEMYFGNKKWLPNNIFKSAITTHNQLNDDPQYSDYYLEKGDFVKLDNVTLGYTFKLSSNYIRNLRIYAAGRNLATFTGYSGIDPEIQDTGFTTGIDGRGFYPRTKSFTLGVNVGF</sequence>
<feature type="domain" description="TonB-dependent receptor plug" evidence="11">
    <location>
        <begin position="145"/>
        <end position="251"/>
    </location>
</feature>
<evidence type="ECO:0000313" key="13">
    <source>
        <dbReference type="Proteomes" id="UP001589774"/>
    </source>
</evidence>
<dbReference type="EMBL" id="JBHLWO010000002">
    <property type="protein sequence ID" value="MFC0320913.1"/>
    <property type="molecule type" value="Genomic_DNA"/>
</dbReference>
<evidence type="ECO:0000259" key="11">
    <source>
        <dbReference type="Pfam" id="PF07715"/>
    </source>
</evidence>
<keyword evidence="7 8" id="KW-0998">Cell outer membrane</keyword>
<dbReference type="InterPro" id="IPR012910">
    <property type="entry name" value="Plug_dom"/>
</dbReference>
<dbReference type="PROSITE" id="PS52016">
    <property type="entry name" value="TONB_DEPENDENT_REC_3"/>
    <property type="match status" value="1"/>
</dbReference>
<dbReference type="SUPFAM" id="SSF56935">
    <property type="entry name" value="Porins"/>
    <property type="match status" value="1"/>
</dbReference>